<dbReference type="GO" id="GO:0004190">
    <property type="term" value="F:aspartic-type endopeptidase activity"/>
    <property type="evidence" value="ECO:0007669"/>
    <property type="project" value="InterPro"/>
</dbReference>
<feature type="domain" description="Peptidase A1" evidence="3">
    <location>
        <begin position="108"/>
        <end position="437"/>
    </location>
</feature>
<dbReference type="GO" id="GO:0006508">
    <property type="term" value="P:proteolysis"/>
    <property type="evidence" value="ECO:0007669"/>
    <property type="project" value="InterPro"/>
</dbReference>
<dbReference type="InterPro" id="IPR033121">
    <property type="entry name" value="PEPTIDASE_A1"/>
</dbReference>
<comment type="similarity">
    <text evidence="1">Belongs to the peptidase A1 family.</text>
</comment>
<dbReference type="InterPro" id="IPR032861">
    <property type="entry name" value="TAXi_N"/>
</dbReference>
<dbReference type="SMR" id="A0A8T3BQY0"/>
<dbReference type="OrthoDB" id="2747330at2759"/>
<dbReference type="InterPro" id="IPR032799">
    <property type="entry name" value="TAXi_C"/>
</dbReference>
<dbReference type="PANTHER" id="PTHR13683">
    <property type="entry name" value="ASPARTYL PROTEASES"/>
    <property type="match status" value="1"/>
</dbReference>
<comment type="caution">
    <text evidence="4">The sequence shown here is derived from an EMBL/GenBank/DDBJ whole genome shotgun (WGS) entry which is preliminary data.</text>
</comment>
<gene>
    <name evidence="4" type="ORF">KFK09_007079</name>
</gene>
<dbReference type="FunFam" id="2.40.70.10:FF:000031">
    <property type="entry name" value="Aspartyl protease AED1"/>
    <property type="match status" value="1"/>
</dbReference>
<dbReference type="Proteomes" id="UP000829196">
    <property type="component" value="Unassembled WGS sequence"/>
</dbReference>
<reference evidence="4" key="1">
    <citation type="journal article" date="2022" name="Front. Genet.">
        <title>Chromosome-Scale Assembly of the Dendrobium nobile Genome Provides Insights Into the Molecular Mechanism of the Biosynthesis of the Medicinal Active Ingredient of Dendrobium.</title>
        <authorList>
            <person name="Xu Q."/>
            <person name="Niu S.-C."/>
            <person name="Li K.-L."/>
            <person name="Zheng P.-J."/>
            <person name="Zhang X.-J."/>
            <person name="Jia Y."/>
            <person name="Liu Y."/>
            <person name="Niu Y.-X."/>
            <person name="Yu L.-H."/>
            <person name="Chen D.-F."/>
            <person name="Zhang G.-Q."/>
        </authorList>
    </citation>
    <scope>NUCLEOTIDE SEQUENCE</scope>
    <source>
        <tissue evidence="4">Leaf</tissue>
    </source>
</reference>
<organism evidence="4 5">
    <name type="scientific">Dendrobium nobile</name>
    <name type="common">Orchid</name>
    <dbReference type="NCBI Taxonomy" id="94219"/>
    <lineage>
        <taxon>Eukaryota</taxon>
        <taxon>Viridiplantae</taxon>
        <taxon>Streptophyta</taxon>
        <taxon>Embryophyta</taxon>
        <taxon>Tracheophyta</taxon>
        <taxon>Spermatophyta</taxon>
        <taxon>Magnoliopsida</taxon>
        <taxon>Liliopsida</taxon>
        <taxon>Asparagales</taxon>
        <taxon>Orchidaceae</taxon>
        <taxon>Epidendroideae</taxon>
        <taxon>Malaxideae</taxon>
        <taxon>Dendrobiinae</taxon>
        <taxon>Dendrobium</taxon>
    </lineage>
</organism>
<dbReference type="Pfam" id="PF14541">
    <property type="entry name" value="TAXi_C"/>
    <property type="match status" value="1"/>
</dbReference>
<dbReference type="FunFam" id="2.40.70.10:FF:000013">
    <property type="entry name" value="Aspartyl protease AED1"/>
    <property type="match status" value="1"/>
</dbReference>
<dbReference type="Gene3D" id="2.40.70.10">
    <property type="entry name" value="Acid Proteases"/>
    <property type="match status" value="2"/>
</dbReference>
<proteinExistence type="inferred from homology"/>
<dbReference type="PANTHER" id="PTHR13683:SF750">
    <property type="entry name" value="ASPARTYL PROTEASE AED1"/>
    <property type="match status" value="1"/>
</dbReference>
<evidence type="ECO:0000259" key="3">
    <source>
        <dbReference type="PROSITE" id="PS51767"/>
    </source>
</evidence>
<dbReference type="Pfam" id="PF14543">
    <property type="entry name" value="TAXi_N"/>
    <property type="match status" value="1"/>
</dbReference>
<protein>
    <recommendedName>
        <fullName evidence="3">Peptidase A1 domain-containing protein</fullName>
    </recommendedName>
</protein>
<dbReference type="SUPFAM" id="SSF50630">
    <property type="entry name" value="Acid proteases"/>
    <property type="match status" value="1"/>
</dbReference>
<dbReference type="PROSITE" id="PS51767">
    <property type="entry name" value="PEPTIDASE_A1"/>
    <property type="match status" value="1"/>
</dbReference>
<feature type="active site" evidence="2">
    <location>
        <position position="126"/>
    </location>
</feature>
<dbReference type="InterPro" id="IPR021109">
    <property type="entry name" value="Peptidase_aspartic_dom_sf"/>
</dbReference>
<sequence>MNFLASARELAGENVINVKSLLPSNSCSMPDKSISASQLKVVHRHGQCSSLPSQKKLSHVEILRQDQHRVDYIHHRAGNSTARLNPITSSLFAGVPVESGIPLNSYNYIVTIGLGNPIEYFSVLLDTGGILTWIQCVPSDNCYSQKDPIYDPTKSSSFIKIPCKSNYCTDLIQFGCSSIDTCLYEANYADGSYTKGSFIQDTLTFSSDTILNFHYGCGHNNSGSFGQVDGLLGLGRGPVSFISQTAQFYNKVFSYCLPSGTNKIGYLLLGCSIPGVMYTPMLTNPNLPSLYFLNLIAISVQGTRLNLSPTIFTGPGTLLDSGAVISRLPPTAYFALRDTFRKYMTNYTMAPPFEFLDTCYDFTNFENIYLPQIDLIFDGDVTVTLDSTGIIFASSISQMCFAFAQNDDDSKVVVIGNAQQRRNNIVIDEQNFQIGFGSHGCS</sequence>
<keyword evidence="5" id="KW-1185">Reference proteome</keyword>
<feature type="active site" evidence="2">
    <location>
        <position position="320"/>
    </location>
</feature>
<dbReference type="InterPro" id="IPR001461">
    <property type="entry name" value="Aspartic_peptidase_A1"/>
</dbReference>
<evidence type="ECO:0000313" key="5">
    <source>
        <dbReference type="Proteomes" id="UP000829196"/>
    </source>
</evidence>
<evidence type="ECO:0000256" key="1">
    <source>
        <dbReference type="ARBA" id="ARBA00007447"/>
    </source>
</evidence>
<evidence type="ECO:0000313" key="4">
    <source>
        <dbReference type="EMBL" id="KAI0519625.1"/>
    </source>
</evidence>
<accession>A0A8T3BQY0</accession>
<evidence type="ECO:0000256" key="2">
    <source>
        <dbReference type="PIRSR" id="PIRSR601461-1"/>
    </source>
</evidence>
<dbReference type="AlphaFoldDB" id="A0A8T3BQY0"/>
<dbReference type="EMBL" id="JAGYWB010000006">
    <property type="protein sequence ID" value="KAI0519625.1"/>
    <property type="molecule type" value="Genomic_DNA"/>
</dbReference>
<name>A0A8T3BQY0_DENNO</name>